<dbReference type="STRING" id="59894.ENSFALP00000006852"/>
<dbReference type="InterPro" id="IPR036254">
    <property type="entry name" value="RabGGT_asu_insert-dom_sf"/>
</dbReference>
<dbReference type="SUPFAM" id="SSF48439">
    <property type="entry name" value="Protein prenylyltransferase"/>
    <property type="match status" value="1"/>
</dbReference>
<evidence type="ECO:0000256" key="6">
    <source>
        <dbReference type="ARBA" id="ARBA00022737"/>
    </source>
</evidence>
<evidence type="ECO:0000256" key="1">
    <source>
        <dbReference type="ARBA" id="ARBA00006734"/>
    </source>
</evidence>
<evidence type="ECO:0000256" key="4">
    <source>
        <dbReference type="ARBA" id="ARBA00022602"/>
    </source>
</evidence>
<keyword evidence="6" id="KW-0677">Repeat</keyword>
<evidence type="ECO:0000256" key="5">
    <source>
        <dbReference type="ARBA" id="ARBA00022679"/>
    </source>
</evidence>
<dbReference type="GO" id="GO:0004663">
    <property type="term" value="F:Rab geranylgeranyltransferase activity"/>
    <property type="evidence" value="ECO:0007669"/>
    <property type="project" value="UniProtKB-UniRule"/>
</dbReference>
<evidence type="ECO:0000256" key="2">
    <source>
        <dbReference type="ARBA" id="ARBA00012656"/>
    </source>
</evidence>
<comment type="function">
    <text evidence="9">Catalyzes the transfer of a geranyl-geranyl moiety from geranyl-geranyl pyrophosphate to cysteines occuring in specific C-terminal amino acid sequences.</text>
</comment>
<reference evidence="10" key="1">
    <citation type="submission" date="2025-08" db="UniProtKB">
        <authorList>
            <consortium name="Ensembl"/>
        </authorList>
    </citation>
    <scope>IDENTIFICATION</scope>
</reference>
<protein>
    <recommendedName>
        <fullName evidence="3 9">Geranylgeranyl transferase type-2 subunit alpha</fullName>
        <ecNumber evidence="2 9">2.5.1.60</ecNumber>
    </recommendedName>
    <alternativeName>
        <fullName evidence="7 9">Geranylgeranyl transferase type II subunit alpha</fullName>
    </alternativeName>
</protein>
<keyword evidence="11" id="KW-1185">Reference proteome</keyword>
<name>U3JVP8_FICAL</name>
<dbReference type="PROSITE" id="PS51147">
    <property type="entry name" value="PFTA"/>
    <property type="match status" value="3"/>
</dbReference>
<comment type="catalytic activity">
    <reaction evidence="8 9">
        <text>geranylgeranyl diphosphate + L-cysteinyl-[protein] = S-geranylgeranyl-L-cysteinyl-[protein] + diphosphate</text>
        <dbReference type="Rhea" id="RHEA:21240"/>
        <dbReference type="Rhea" id="RHEA-COMP:10131"/>
        <dbReference type="Rhea" id="RHEA-COMP:11537"/>
        <dbReference type="ChEBI" id="CHEBI:29950"/>
        <dbReference type="ChEBI" id="CHEBI:33019"/>
        <dbReference type="ChEBI" id="CHEBI:57533"/>
        <dbReference type="ChEBI" id="CHEBI:86021"/>
        <dbReference type="EC" id="2.5.1.60"/>
    </reaction>
</comment>
<dbReference type="PANTHER" id="PTHR11129">
    <property type="entry name" value="PROTEIN FARNESYLTRANSFERASE ALPHA SUBUNIT/RAB GERANYLGERANYL TRANSFERASE ALPHA SUBUNIT"/>
    <property type="match status" value="1"/>
</dbReference>
<organism evidence="10 11">
    <name type="scientific">Ficedula albicollis</name>
    <name type="common">Collared flycatcher</name>
    <name type="synonym">Muscicapa albicollis</name>
    <dbReference type="NCBI Taxonomy" id="59894"/>
    <lineage>
        <taxon>Eukaryota</taxon>
        <taxon>Metazoa</taxon>
        <taxon>Chordata</taxon>
        <taxon>Craniata</taxon>
        <taxon>Vertebrata</taxon>
        <taxon>Euteleostomi</taxon>
        <taxon>Archelosauria</taxon>
        <taxon>Archosauria</taxon>
        <taxon>Dinosauria</taxon>
        <taxon>Saurischia</taxon>
        <taxon>Theropoda</taxon>
        <taxon>Coelurosauria</taxon>
        <taxon>Aves</taxon>
        <taxon>Neognathae</taxon>
        <taxon>Neoaves</taxon>
        <taxon>Telluraves</taxon>
        <taxon>Australaves</taxon>
        <taxon>Passeriformes</taxon>
        <taxon>Muscicapidae</taxon>
        <taxon>Ficedula</taxon>
    </lineage>
</organism>
<dbReference type="Pfam" id="PF01239">
    <property type="entry name" value="PPTA"/>
    <property type="match status" value="4"/>
</dbReference>
<comment type="similarity">
    <text evidence="1 9">Belongs to the protein prenyltransferase subunit alpha family.</text>
</comment>
<dbReference type="InterPro" id="IPR002088">
    <property type="entry name" value="Prenyl_trans_a"/>
</dbReference>
<dbReference type="GO" id="GO:0008270">
    <property type="term" value="F:zinc ion binding"/>
    <property type="evidence" value="ECO:0007669"/>
    <property type="project" value="InterPro"/>
</dbReference>
<dbReference type="PANTHER" id="PTHR11129:SF2">
    <property type="entry name" value="GERANYLGERANYL TRANSFERASE TYPE-2 SUBUNIT ALPHA"/>
    <property type="match status" value="1"/>
</dbReference>
<dbReference type="Ensembl" id="ENSFALT00000006881.2">
    <property type="protein sequence ID" value="ENSFALP00000006852.2"/>
    <property type="gene ID" value="ENSFALG00000006570.2"/>
</dbReference>
<dbReference type="GeneTree" id="ENSGT00550000075121"/>
<dbReference type="SUPFAM" id="SSF49594">
    <property type="entry name" value="Rab geranylgeranyltransferase alpha-subunit, insert domain"/>
    <property type="match status" value="1"/>
</dbReference>
<evidence type="ECO:0000256" key="8">
    <source>
        <dbReference type="ARBA" id="ARBA00047658"/>
    </source>
</evidence>
<reference evidence="10" key="2">
    <citation type="submission" date="2025-09" db="UniProtKB">
        <authorList>
            <consortium name="Ensembl"/>
        </authorList>
    </citation>
    <scope>IDENTIFICATION</scope>
</reference>
<dbReference type="AlphaFoldDB" id="U3JVP8"/>
<evidence type="ECO:0000313" key="11">
    <source>
        <dbReference type="Proteomes" id="UP000016665"/>
    </source>
</evidence>
<evidence type="ECO:0000256" key="3">
    <source>
        <dbReference type="ARBA" id="ARBA00014772"/>
    </source>
</evidence>
<evidence type="ECO:0000313" key="10">
    <source>
        <dbReference type="Ensembl" id="ENSFALP00000006852.2"/>
    </source>
</evidence>
<dbReference type="FunFam" id="1.25.40.120:FF:000035">
    <property type="entry name" value="Geranylgeranyl transferase type-2 subunit alpha"/>
    <property type="match status" value="1"/>
</dbReference>
<sequence>MHGRLKLRPPDAARRRQREEKLRLYREAMDTLLGEPLPDQVLSLTGSVLAANPDVGTCWNLRRRVLGALGGDWVPSELSFVGQCLGVNPKSYGAWHHRGWVLARAPPAGREDLALCERLLAADPRNFHAWEHRRTLVARQDAEAELAFAGDLLSRDFSNFSAWHHRLRLLAPSRDCGAGGGGALPPQRMKEELELVQNAVFTDPTDQSAWVYLRCILSRAPPPPRVICVHVDREDATVAVVFSRPVKVDPECPELTVRKSVVRFWVNFGWILVFLGSQPELSQVAAEALPRILGEFWESPNPDPKSWFVLEALLEALGEGVQPWLPQVLPRISGALESPRGRELGLSALHALGEPQKIS</sequence>
<evidence type="ECO:0000256" key="9">
    <source>
        <dbReference type="RuleBase" id="RU367120"/>
    </source>
</evidence>
<keyword evidence="4 9" id="KW-0637">Prenyltransferase</keyword>
<dbReference type="eggNOG" id="KOG0529">
    <property type="taxonomic scope" value="Eukaryota"/>
</dbReference>
<dbReference type="Proteomes" id="UP000016665">
    <property type="component" value="Unplaced"/>
</dbReference>
<dbReference type="HOGENOM" id="CLU_031996_3_0_1"/>
<dbReference type="GO" id="GO:0097354">
    <property type="term" value="P:prenylation"/>
    <property type="evidence" value="ECO:0007669"/>
    <property type="project" value="UniProtKB-UniRule"/>
</dbReference>
<proteinExistence type="inferred from homology"/>
<evidence type="ECO:0000256" key="7">
    <source>
        <dbReference type="ARBA" id="ARBA00031267"/>
    </source>
</evidence>
<accession>U3JVP8</accession>
<dbReference type="GO" id="GO:0005968">
    <property type="term" value="C:Rab-protein geranylgeranyltransferase complex"/>
    <property type="evidence" value="ECO:0007669"/>
    <property type="project" value="TreeGrafter"/>
</dbReference>
<dbReference type="EC" id="2.5.1.60" evidence="2 9"/>
<keyword evidence="5 9" id="KW-0808">Transferase</keyword>
<dbReference type="Gene3D" id="1.25.40.120">
    <property type="entry name" value="Protein prenylyltransferase"/>
    <property type="match status" value="1"/>
</dbReference>